<feature type="transmembrane region" description="Helical" evidence="11">
    <location>
        <begin position="197"/>
        <end position="215"/>
    </location>
</feature>
<keyword evidence="9" id="KW-0739">Sodium transport</keyword>
<comment type="caution">
    <text evidence="13">The sequence shown here is derived from an EMBL/GenBank/DDBJ whole genome shotgun (WGS) entry which is preliminary data.</text>
</comment>
<evidence type="ECO:0000259" key="12">
    <source>
        <dbReference type="Pfam" id="PF03600"/>
    </source>
</evidence>
<feature type="transmembrane region" description="Helical" evidence="11">
    <location>
        <begin position="27"/>
        <end position="45"/>
    </location>
</feature>
<evidence type="ECO:0000256" key="5">
    <source>
        <dbReference type="ARBA" id="ARBA00022989"/>
    </source>
</evidence>
<dbReference type="NCBIfam" id="NF038006">
    <property type="entry name" value="NhaD_1"/>
    <property type="match status" value="1"/>
</dbReference>
<feature type="transmembrane region" description="Helical" evidence="11">
    <location>
        <begin position="308"/>
        <end position="332"/>
    </location>
</feature>
<keyword evidence="8 11" id="KW-0472">Membrane</keyword>
<proteinExistence type="inferred from homology"/>
<evidence type="ECO:0000256" key="3">
    <source>
        <dbReference type="ARBA" id="ARBA00022449"/>
    </source>
</evidence>
<dbReference type="EMBL" id="DXFB01000009">
    <property type="protein sequence ID" value="HIX44660.1"/>
    <property type="molecule type" value="Genomic_DNA"/>
</dbReference>
<dbReference type="InterPro" id="IPR045016">
    <property type="entry name" value="NhaD-like"/>
</dbReference>
<evidence type="ECO:0000256" key="1">
    <source>
        <dbReference type="ARBA" id="ARBA00004141"/>
    </source>
</evidence>
<dbReference type="Proteomes" id="UP000824246">
    <property type="component" value="Unassembled WGS sequence"/>
</dbReference>
<keyword evidence="2" id="KW-0813">Transport</keyword>
<feature type="transmembrane region" description="Helical" evidence="11">
    <location>
        <begin position="401"/>
        <end position="429"/>
    </location>
</feature>
<evidence type="ECO:0000256" key="11">
    <source>
        <dbReference type="SAM" id="Phobius"/>
    </source>
</evidence>
<dbReference type="InterPro" id="IPR004680">
    <property type="entry name" value="Cit_transptr-like_dom"/>
</dbReference>
<feature type="domain" description="Citrate transporter-like" evidence="12">
    <location>
        <begin position="13"/>
        <end position="373"/>
    </location>
</feature>
<evidence type="ECO:0000313" key="13">
    <source>
        <dbReference type="EMBL" id="HIX44660.1"/>
    </source>
</evidence>
<evidence type="ECO:0000313" key="14">
    <source>
        <dbReference type="Proteomes" id="UP000824246"/>
    </source>
</evidence>
<feature type="transmembrane region" description="Helical" evidence="11">
    <location>
        <begin position="441"/>
        <end position="463"/>
    </location>
</feature>
<reference evidence="13" key="1">
    <citation type="journal article" date="2021" name="PeerJ">
        <title>Extensive microbial diversity within the chicken gut microbiome revealed by metagenomics and culture.</title>
        <authorList>
            <person name="Gilroy R."/>
            <person name="Ravi A."/>
            <person name="Getino M."/>
            <person name="Pursley I."/>
            <person name="Horton D.L."/>
            <person name="Alikhan N.F."/>
            <person name="Baker D."/>
            <person name="Gharbi K."/>
            <person name="Hall N."/>
            <person name="Watson M."/>
            <person name="Adriaenssens E.M."/>
            <person name="Foster-Nyarko E."/>
            <person name="Jarju S."/>
            <person name="Secka A."/>
            <person name="Antonio M."/>
            <person name="Oren A."/>
            <person name="Chaudhuri R.R."/>
            <person name="La Ragione R."/>
            <person name="Hildebrand F."/>
            <person name="Pallen M.J."/>
        </authorList>
    </citation>
    <scope>NUCLEOTIDE SEQUENCE</scope>
    <source>
        <strain evidence="13">ChiHjej12B11-16260</strain>
    </source>
</reference>
<sequence>MLVALVVVFIIGYFCIAMEHSIKIDKSATALLLGMLMWVLFILGADSIPYVVEKAAQHGYDVSHLTDYVNHVEIIGHLGDISSTLFFLIGAMTIVELIDTHGGFTIITQHITTRDKLRLVWILSFITFFMSSVLDNLTTAIVMVMLLRKLVNDQHERWLYASMIIIAANAGGSWSPIGDITTIMLWVNNNVTTGALISYVLLPSLVALLIPLLFISSKLRGQLPALATKGQNDKAGIISAKERSTLFYLGVGGLIFVPIFKTLTHLPPFVGMLFVLGIIWIYTELMYNKKSLTGNEPQNRLSRILQRIDMPTILFFLGILMAVAVLQASGILGSMADWLDEKVHNIYIINVLLGCISSIIDNVPLVAAAMGMYDIVPFDQVPDLLAAGEIYRLSFVQDGSFWLLLSYCAGVGGSMLIIGSAAGVVVMGLEKMNFGWYMKHISWLALLGYLAGAAVLIAEVILFPPIHTFHGF</sequence>
<organism evidence="13 14">
    <name type="scientific">Candidatus Barnesiella excrementipullorum</name>
    <dbReference type="NCBI Taxonomy" id="2838479"/>
    <lineage>
        <taxon>Bacteria</taxon>
        <taxon>Pseudomonadati</taxon>
        <taxon>Bacteroidota</taxon>
        <taxon>Bacteroidia</taxon>
        <taxon>Bacteroidales</taxon>
        <taxon>Barnesiellaceae</taxon>
        <taxon>Barnesiella</taxon>
    </lineage>
</organism>
<dbReference type="GO" id="GO:0006814">
    <property type="term" value="P:sodium ion transport"/>
    <property type="evidence" value="ECO:0007669"/>
    <property type="project" value="UniProtKB-KW"/>
</dbReference>
<keyword evidence="4 11" id="KW-0812">Transmembrane</keyword>
<reference evidence="13" key="2">
    <citation type="submission" date="2021-04" db="EMBL/GenBank/DDBJ databases">
        <authorList>
            <person name="Gilroy R."/>
        </authorList>
    </citation>
    <scope>NUCLEOTIDE SEQUENCE</scope>
    <source>
        <strain evidence="13">ChiHjej12B11-16260</strain>
    </source>
</reference>
<keyword evidence="7" id="KW-0406">Ion transport</keyword>
<comment type="subcellular location">
    <subcellularLocation>
        <location evidence="1">Membrane</location>
        <topology evidence="1">Multi-pass membrane protein</topology>
    </subcellularLocation>
</comment>
<dbReference type="GO" id="GO:0016020">
    <property type="term" value="C:membrane"/>
    <property type="evidence" value="ECO:0007669"/>
    <property type="project" value="UniProtKB-SubCell"/>
</dbReference>
<name>A0A9D1VPN7_9BACT</name>
<evidence type="ECO:0000256" key="6">
    <source>
        <dbReference type="ARBA" id="ARBA00023053"/>
    </source>
</evidence>
<keyword evidence="6" id="KW-0915">Sodium</keyword>
<evidence type="ECO:0000256" key="8">
    <source>
        <dbReference type="ARBA" id="ARBA00023136"/>
    </source>
</evidence>
<evidence type="ECO:0000256" key="2">
    <source>
        <dbReference type="ARBA" id="ARBA00022448"/>
    </source>
</evidence>
<keyword evidence="5 11" id="KW-1133">Transmembrane helix</keyword>
<protein>
    <submittedName>
        <fullName evidence="13">Sodium:proton antiporter NhaD</fullName>
    </submittedName>
</protein>
<dbReference type="PANTHER" id="PTHR43269:SF2">
    <property type="entry name" value="SODIUM_PROTON ANTIPORTER 1-RELATED"/>
    <property type="match status" value="1"/>
</dbReference>
<dbReference type="AlphaFoldDB" id="A0A9D1VPN7"/>
<feature type="transmembrane region" description="Helical" evidence="11">
    <location>
        <begin position="158"/>
        <end position="177"/>
    </location>
</feature>
<evidence type="ECO:0000256" key="4">
    <source>
        <dbReference type="ARBA" id="ARBA00022692"/>
    </source>
</evidence>
<evidence type="ECO:0000256" key="10">
    <source>
        <dbReference type="ARBA" id="ARBA00025753"/>
    </source>
</evidence>
<keyword evidence="3" id="KW-0050">Antiport</keyword>
<evidence type="ECO:0000256" key="7">
    <source>
        <dbReference type="ARBA" id="ARBA00023065"/>
    </source>
</evidence>
<feature type="transmembrane region" description="Helical" evidence="11">
    <location>
        <begin position="119"/>
        <end position="146"/>
    </location>
</feature>
<dbReference type="GO" id="GO:0015297">
    <property type="term" value="F:antiporter activity"/>
    <property type="evidence" value="ECO:0007669"/>
    <property type="project" value="UniProtKB-KW"/>
</dbReference>
<evidence type="ECO:0000256" key="9">
    <source>
        <dbReference type="ARBA" id="ARBA00023201"/>
    </source>
</evidence>
<dbReference type="Pfam" id="PF03600">
    <property type="entry name" value="CitMHS"/>
    <property type="match status" value="1"/>
</dbReference>
<feature type="transmembrane region" description="Helical" evidence="11">
    <location>
        <begin position="246"/>
        <end position="263"/>
    </location>
</feature>
<comment type="similarity">
    <text evidence="10">Belongs to the NhaD Na(+)/H(+) (TC 2.A.62) antiporter family.</text>
</comment>
<accession>A0A9D1VPN7</accession>
<dbReference type="PANTHER" id="PTHR43269">
    <property type="entry name" value="SODIUM/PROTON ANTIPORTER 1-RELATED"/>
    <property type="match status" value="1"/>
</dbReference>
<gene>
    <name evidence="13" type="primary">nhaD</name>
    <name evidence="13" type="ORF">H9982_00395</name>
</gene>